<protein>
    <submittedName>
        <fullName evidence="2">Swi 5 snf-related matrix-associated actin-dependent regulator of chromatin subfamily a member</fullName>
    </submittedName>
</protein>
<dbReference type="InterPro" id="IPR014001">
    <property type="entry name" value="Helicase_ATP-bd"/>
</dbReference>
<dbReference type="Proteomes" id="UP000266721">
    <property type="component" value="Unassembled WGS sequence"/>
</dbReference>
<comment type="caution">
    <text evidence="2">The sequence shown here is derived from an EMBL/GenBank/DDBJ whole genome shotgun (WGS) entry which is preliminary data.</text>
</comment>
<evidence type="ECO:0000313" key="3">
    <source>
        <dbReference type="Proteomes" id="UP000266721"/>
    </source>
</evidence>
<evidence type="ECO:0000313" key="2">
    <source>
        <dbReference type="EMBL" id="OPL21370.1"/>
    </source>
</evidence>
<dbReference type="InterPro" id="IPR038718">
    <property type="entry name" value="SNF2-like_sf"/>
</dbReference>
<feature type="non-terminal residue" evidence="2">
    <location>
        <position position="1"/>
    </location>
</feature>
<dbReference type="PANTHER" id="PTHR10799">
    <property type="entry name" value="SNF2/RAD54 HELICASE FAMILY"/>
    <property type="match status" value="1"/>
</dbReference>
<reference evidence="2 3" key="1">
    <citation type="journal article" date="2016" name="PLoS ONE">
        <title>A First Insight into the Genome of the Filter-Feeder Mussel Mytilus galloprovincialis.</title>
        <authorList>
            <person name="Murgarella M."/>
            <person name="Puiu D."/>
            <person name="Novoa B."/>
            <person name="Figueras A."/>
            <person name="Posada D."/>
            <person name="Canchaya C."/>
        </authorList>
    </citation>
    <scope>NUCLEOTIDE SEQUENCE [LARGE SCALE GENOMIC DNA]</scope>
    <source>
        <tissue evidence="2">Muscle</tissue>
    </source>
</reference>
<keyword evidence="3" id="KW-1185">Reference proteome</keyword>
<dbReference type="InterPro" id="IPR000330">
    <property type="entry name" value="SNF2_N"/>
</dbReference>
<name>A0A3L5TRC1_MYTGA</name>
<dbReference type="Gene3D" id="3.40.50.10810">
    <property type="entry name" value="Tandem AAA-ATPase domain"/>
    <property type="match status" value="1"/>
</dbReference>
<accession>A0A3L5TRC1</accession>
<dbReference type="InterPro" id="IPR027417">
    <property type="entry name" value="P-loop_NTPase"/>
</dbReference>
<gene>
    <name evidence="2" type="ORF">AM593_07071</name>
</gene>
<dbReference type="EMBL" id="KV592225">
    <property type="protein sequence ID" value="OPL21370.1"/>
    <property type="molecule type" value="Genomic_DNA"/>
</dbReference>
<dbReference type="SMR" id="A0A3L5TRC1"/>
<dbReference type="AlphaFoldDB" id="A0A3L5TRC1"/>
<dbReference type="SUPFAM" id="SSF52540">
    <property type="entry name" value="P-loop containing nucleoside triphosphate hydrolases"/>
    <property type="match status" value="1"/>
</dbReference>
<sequence length="333" mass="37365">LLSIFTHGINGILAEEMGLSKTVQAIALLGYMKDYQQISGPHLFIVPWTDIDHWLAEFKSWSPESRLVVIKGTAEQKRPAFKDILKEDGWDICITSYETCLQEPNVFKEINWRYLAVDEDQTIIKEKTQISEIIQSMKTSNKLLLTGTQTQNDIQELLALQNFLLPDSTYNTICRSANQLCNKELVSCLHNKKMEILKHVSLPNQSKLEIIQPCKVINPSVGLKSLLKDNTSIGNRTQSRKTLQSILPANKSTQGSFQKNSTKSYPWNGLLTKGSGEGSSQNVQITSDCRNSPERIFSVCVESLKGSANIKIIQQAGVEKVSVYTRLYSSGQH</sequence>
<proteinExistence type="predicted"/>
<organism evidence="2 3">
    <name type="scientific">Mytilus galloprovincialis</name>
    <name type="common">Mediterranean mussel</name>
    <dbReference type="NCBI Taxonomy" id="29158"/>
    <lineage>
        <taxon>Eukaryota</taxon>
        <taxon>Metazoa</taxon>
        <taxon>Spiralia</taxon>
        <taxon>Lophotrochozoa</taxon>
        <taxon>Mollusca</taxon>
        <taxon>Bivalvia</taxon>
        <taxon>Autobranchia</taxon>
        <taxon>Pteriomorphia</taxon>
        <taxon>Mytilida</taxon>
        <taxon>Mytiloidea</taxon>
        <taxon>Mytilidae</taxon>
        <taxon>Mytilinae</taxon>
        <taxon>Mytilus</taxon>
    </lineage>
</organism>
<dbReference type="Pfam" id="PF00176">
    <property type="entry name" value="SNF2-rel_dom"/>
    <property type="match status" value="1"/>
</dbReference>
<dbReference type="GO" id="GO:0005524">
    <property type="term" value="F:ATP binding"/>
    <property type="evidence" value="ECO:0007669"/>
    <property type="project" value="InterPro"/>
</dbReference>
<dbReference type="SMART" id="SM00487">
    <property type="entry name" value="DEXDc"/>
    <property type="match status" value="1"/>
</dbReference>
<feature type="domain" description="Helicase ATP-binding" evidence="1">
    <location>
        <begin position="2"/>
        <end position="167"/>
    </location>
</feature>
<dbReference type="PROSITE" id="PS51192">
    <property type="entry name" value="HELICASE_ATP_BIND_1"/>
    <property type="match status" value="1"/>
</dbReference>
<evidence type="ECO:0000259" key="1">
    <source>
        <dbReference type="PROSITE" id="PS51192"/>
    </source>
</evidence>